<gene>
    <name evidence="1" type="ORF">G4B88_011414</name>
</gene>
<accession>A0A7J6GHX3</accession>
<name>A0A7J6GHX3_CANSA</name>
<evidence type="ECO:0000313" key="1">
    <source>
        <dbReference type="EMBL" id="KAF4382462.1"/>
    </source>
</evidence>
<sequence length="111" mass="12752">MFRVAKMMNEMVPGKSFDRYHELGMVEVRVIIVYMITRGNSLKMFHDTMKTSYLIMILTPVSPTHLRRSQIVCPFTLSQFLSLHSNFDTSSKMTAMHLTVFPNSLKSISSS</sequence>
<comment type="caution">
    <text evidence="1">The sequence shown here is derived from an EMBL/GenBank/DDBJ whole genome shotgun (WGS) entry which is preliminary data.</text>
</comment>
<keyword evidence="2" id="KW-1185">Reference proteome</keyword>
<evidence type="ECO:0000313" key="2">
    <source>
        <dbReference type="Proteomes" id="UP000583929"/>
    </source>
</evidence>
<protein>
    <submittedName>
        <fullName evidence="1">Uncharacterized protein</fullName>
    </submittedName>
</protein>
<dbReference type="Proteomes" id="UP000583929">
    <property type="component" value="Unassembled WGS sequence"/>
</dbReference>
<dbReference type="EMBL" id="JAATIQ010000101">
    <property type="protein sequence ID" value="KAF4382462.1"/>
    <property type="molecule type" value="Genomic_DNA"/>
</dbReference>
<dbReference type="AlphaFoldDB" id="A0A7J6GHX3"/>
<reference evidence="1 2" key="1">
    <citation type="journal article" date="2020" name="bioRxiv">
        <title>Sequence and annotation of 42 cannabis genomes reveals extensive copy number variation in cannabinoid synthesis and pathogen resistance genes.</title>
        <authorList>
            <person name="Mckernan K.J."/>
            <person name="Helbert Y."/>
            <person name="Kane L.T."/>
            <person name="Ebling H."/>
            <person name="Zhang L."/>
            <person name="Liu B."/>
            <person name="Eaton Z."/>
            <person name="Mclaughlin S."/>
            <person name="Kingan S."/>
            <person name="Baybayan P."/>
            <person name="Concepcion G."/>
            <person name="Jordan M."/>
            <person name="Riva A."/>
            <person name="Barbazuk W."/>
            <person name="Harkins T."/>
        </authorList>
    </citation>
    <scope>NUCLEOTIDE SEQUENCE [LARGE SCALE GENOMIC DNA]</scope>
    <source>
        <strain evidence="2">cv. Jamaican Lion 4</strain>
        <tissue evidence="1">Leaf</tissue>
    </source>
</reference>
<proteinExistence type="predicted"/>
<organism evidence="1 2">
    <name type="scientific">Cannabis sativa</name>
    <name type="common">Hemp</name>
    <name type="synonym">Marijuana</name>
    <dbReference type="NCBI Taxonomy" id="3483"/>
    <lineage>
        <taxon>Eukaryota</taxon>
        <taxon>Viridiplantae</taxon>
        <taxon>Streptophyta</taxon>
        <taxon>Embryophyta</taxon>
        <taxon>Tracheophyta</taxon>
        <taxon>Spermatophyta</taxon>
        <taxon>Magnoliopsida</taxon>
        <taxon>eudicotyledons</taxon>
        <taxon>Gunneridae</taxon>
        <taxon>Pentapetalae</taxon>
        <taxon>rosids</taxon>
        <taxon>fabids</taxon>
        <taxon>Rosales</taxon>
        <taxon>Cannabaceae</taxon>
        <taxon>Cannabis</taxon>
    </lineage>
</organism>